<accession>A0A399NPF1</accession>
<dbReference type="AlphaFoldDB" id="A0A399NPF1"/>
<name>A0A399NPF1_9MICO</name>
<gene>
    <name evidence="1" type="ORF">DZF96_14655</name>
</gene>
<evidence type="ECO:0000313" key="2">
    <source>
        <dbReference type="Proteomes" id="UP000266298"/>
    </source>
</evidence>
<evidence type="ECO:0000313" key="1">
    <source>
        <dbReference type="EMBL" id="RII95149.1"/>
    </source>
</evidence>
<reference evidence="1 2" key="1">
    <citation type="submission" date="2018-08" db="EMBL/GenBank/DDBJ databases">
        <title>Genome Sequence of Clavibacter michiganensis Subspecies type strains, and the Atypical Peach-Colored Strains Isolated from Tomato.</title>
        <authorList>
            <person name="Osdaghi E."/>
            <person name="Portier P."/>
            <person name="Briand M."/>
            <person name="Jacques M.-A."/>
        </authorList>
    </citation>
    <scope>NUCLEOTIDE SEQUENCE [LARGE SCALE GENOMIC DNA]</scope>
    <source>
        <strain evidence="1 2">CFBP 7493</strain>
    </source>
</reference>
<feature type="non-terminal residue" evidence="1">
    <location>
        <position position="1"/>
    </location>
</feature>
<sequence length="44" mass="4612">VARAAALDPADSVRRSADFDAAVFERSIASWVRHDGARLDGAAA</sequence>
<dbReference type="GO" id="GO:0016740">
    <property type="term" value="F:transferase activity"/>
    <property type="evidence" value="ECO:0007669"/>
    <property type="project" value="UniProtKB-KW"/>
</dbReference>
<dbReference type="EMBL" id="QWEC01000336">
    <property type="protein sequence ID" value="RII95149.1"/>
    <property type="molecule type" value="Genomic_DNA"/>
</dbReference>
<dbReference type="Proteomes" id="UP000266298">
    <property type="component" value="Unassembled WGS sequence"/>
</dbReference>
<comment type="caution">
    <text evidence="1">The sequence shown here is derived from an EMBL/GenBank/DDBJ whole genome shotgun (WGS) entry which is preliminary data.</text>
</comment>
<proteinExistence type="predicted"/>
<protein>
    <submittedName>
        <fullName evidence="1">Glycosyltransferase family 4 protein</fullName>
    </submittedName>
</protein>
<keyword evidence="1" id="KW-0808">Transferase</keyword>
<organism evidence="1 2">
    <name type="scientific">Clavibacter michiganensis</name>
    <dbReference type="NCBI Taxonomy" id="28447"/>
    <lineage>
        <taxon>Bacteria</taxon>
        <taxon>Bacillati</taxon>
        <taxon>Actinomycetota</taxon>
        <taxon>Actinomycetes</taxon>
        <taxon>Micrococcales</taxon>
        <taxon>Microbacteriaceae</taxon>
        <taxon>Clavibacter</taxon>
    </lineage>
</organism>